<evidence type="ECO:0000259" key="10">
    <source>
        <dbReference type="Pfam" id="PF01618"/>
    </source>
</evidence>
<comment type="caution">
    <text evidence="11">The sequence shown here is derived from an EMBL/GenBank/DDBJ whole genome shotgun (WGS) entry which is preliminary data.</text>
</comment>
<evidence type="ECO:0000313" key="12">
    <source>
        <dbReference type="Proteomes" id="UP000639859"/>
    </source>
</evidence>
<evidence type="ECO:0000256" key="1">
    <source>
        <dbReference type="ARBA" id="ARBA00004651"/>
    </source>
</evidence>
<evidence type="ECO:0000256" key="5">
    <source>
        <dbReference type="ARBA" id="ARBA00023136"/>
    </source>
</evidence>
<reference evidence="11 12" key="1">
    <citation type="submission" date="2020-11" db="EMBL/GenBank/DDBJ databases">
        <title>genome sequence of strain KACC 18849.</title>
        <authorList>
            <person name="Gao J."/>
            <person name="Zhang X."/>
        </authorList>
    </citation>
    <scope>NUCLEOTIDE SEQUENCE [LARGE SCALE GENOMIC DNA]</scope>
    <source>
        <strain evidence="11 12">KACC 18849</strain>
    </source>
</reference>
<evidence type="ECO:0000256" key="2">
    <source>
        <dbReference type="ARBA" id="ARBA00022475"/>
    </source>
</evidence>
<comment type="similarity">
    <text evidence="6">Belongs to the exbB/tolQ family.</text>
</comment>
<dbReference type="PANTHER" id="PTHR30625:SF16">
    <property type="entry name" value="BIOPOLYMER TRANSPORT PROTEIN EXBB"/>
    <property type="match status" value="1"/>
</dbReference>
<dbReference type="InterPro" id="IPR002898">
    <property type="entry name" value="MotA_ExbB_proton_chnl"/>
</dbReference>
<evidence type="ECO:0000256" key="7">
    <source>
        <dbReference type="SAM" id="MobiDB-lite"/>
    </source>
</evidence>
<feature type="compositionally biased region" description="Low complexity" evidence="7">
    <location>
        <begin position="42"/>
        <end position="68"/>
    </location>
</feature>
<dbReference type="Pfam" id="PF01618">
    <property type="entry name" value="MotA_ExbB"/>
    <property type="match status" value="1"/>
</dbReference>
<feature type="chain" id="PRO_5046114285" evidence="9">
    <location>
        <begin position="28"/>
        <end position="303"/>
    </location>
</feature>
<evidence type="ECO:0000256" key="6">
    <source>
        <dbReference type="RuleBase" id="RU004057"/>
    </source>
</evidence>
<dbReference type="Proteomes" id="UP000639859">
    <property type="component" value="Unassembled WGS sequence"/>
</dbReference>
<keyword evidence="12" id="KW-1185">Reference proteome</keyword>
<dbReference type="RefSeq" id="WP_198574424.1">
    <property type="nucleotide sequence ID" value="NZ_JADWOX010000001.1"/>
</dbReference>
<dbReference type="EMBL" id="JADWOX010000001">
    <property type="protein sequence ID" value="MBI1682477.1"/>
    <property type="molecule type" value="Genomic_DNA"/>
</dbReference>
<organism evidence="11 12">
    <name type="scientific">Caulobacter hibisci</name>
    <dbReference type="NCBI Taxonomy" id="2035993"/>
    <lineage>
        <taxon>Bacteria</taxon>
        <taxon>Pseudomonadati</taxon>
        <taxon>Pseudomonadota</taxon>
        <taxon>Alphaproteobacteria</taxon>
        <taxon>Caulobacterales</taxon>
        <taxon>Caulobacteraceae</taxon>
        <taxon>Caulobacter</taxon>
    </lineage>
</organism>
<keyword evidence="3 8" id="KW-0812">Transmembrane</keyword>
<evidence type="ECO:0000256" key="4">
    <source>
        <dbReference type="ARBA" id="ARBA00022989"/>
    </source>
</evidence>
<dbReference type="InterPro" id="IPR050790">
    <property type="entry name" value="ExbB/TolQ_transport"/>
</dbReference>
<feature type="transmembrane region" description="Helical" evidence="8">
    <location>
        <begin position="252"/>
        <end position="273"/>
    </location>
</feature>
<comment type="subcellular location">
    <subcellularLocation>
        <location evidence="1">Cell membrane</location>
        <topology evidence="1">Multi-pass membrane protein</topology>
    </subcellularLocation>
    <subcellularLocation>
        <location evidence="6">Membrane</location>
        <topology evidence="6">Multi-pass membrane protein</topology>
    </subcellularLocation>
</comment>
<accession>A0ABS0SV17</accession>
<keyword evidence="2" id="KW-1003">Cell membrane</keyword>
<feature type="signal peptide" evidence="9">
    <location>
        <begin position="1"/>
        <end position="27"/>
    </location>
</feature>
<keyword evidence="6" id="KW-0653">Protein transport</keyword>
<keyword evidence="9" id="KW-0732">Signal</keyword>
<evidence type="ECO:0000256" key="9">
    <source>
        <dbReference type="SAM" id="SignalP"/>
    </source>
</evidence>
<dbReference type="PANTHER" id="PTHR30625">
    <property type="entry name" value="PROTEIN TOLQ"/>
    <property type="match status" value="1"/>
</dbReference>
<feature type="domain" description="MotA/TolQ/ExbB proton channel" evidence="10">
    <location>
        <begin position="179"/>
        <end position="280"/>
    </location>
</feature>
<feature type="region of interest" description="Disordered" evidence="7">
    <location>
        <begin position="42"/>
        <end position="72"/>
    </location>
</feature>
<protein>
    <submittedName>
        <fullName evidence="11">MotA/TolQ/ExbB proton channel family protein</fullName>
    </submittedName>
</protein>
<keyword evidence="5 8" id="KW-0472">Membrane</keyword>
<sequence>MLDIKRKTPLIALVGAMALMVSAPAFAQDAAAPAPAAAEAAAPAATPAETPAPAAEAAPAEGENAGEAATEKMKSHSLTPVGMFLAAGIVVKVVMIGLLLASVFSWVLLITKLLEFGSLNKQTDQFLEAFRGARSIADIARIGSSEEFEGNPLADMAAAAAQEVELSRQAGLQVAGEHRDSTLARATYAINAVQASLAKRLSGGMVFLASVGSGGPFIGLFGTVYGIMTSFISIANTNTTNLAVVAPGIAEALLATGIGLFAAIPAVIFYNYFQTRISAFGTRSEGFVAELMNAISRQLDKGA</sequence>
<keyword evidence="4 8" id="KW-1133">Transmembrane helix</keyword>
<feature type="transmembrane region" description="Helical" evidence="8">
    <location>
        <begin position="83"/>
        <end position="109"/>
    </location>
</feature>
<evidence type="ECO:0000256" key="3">
    <source>
        <dbReference type="ARBA" id="ARBA00022692"/>
    </source>
</evidence>
<proteinExistence type="inferred from homology"/>
<keyword evidence="6" id="KW-0813">Transport</keyword>
<evidence type="ECO:0000313" key="11">
    <source>
        <dbReference type="EMBL" id="MBI1682477.1"/>
    </source>
</evidence>
<gene>
    <name evidence="11" type="ORF">I4Q42_02220</name>
</gene>
<name>A0ABS0SV17_9CAUL</name>
<feature type="transmembrane region" description="Helical" evidence="8">
    <location>
        <begin position="206"/>
        <end position="232"/>
    </location>
</feature>
<evidence type="ECO:0000256" key="8">
    <source>
        <dbReference type="SAM" id="Phobius"/>
    </source>
</evidence>